<name>A0A0A9FZ34_ARUDO</name>
<evidence type="ECO:0000313" key="1">
    <source>
        <dbReference type="EMBL" id="JAE16494.1"/>
    </source>
</evidence>
<protein>
    <submittedName>
        <fullName evidence="1">Uncharacterized protein</fullName>
    </submittedName>
</protein>
<dbReference type="AlphaFoldDB" id="A0A0A9FZ34"/>
<reference evidence="1" key="2">
    <citation type="journal article" date="2015" name="Data Brief">
        <title>Shoot transcriptome of the giant reed, Arundo donax.</title>
        <authorList>
            <person name="Barrero R.A."/>
            <person name="Guerrero F.D."/>
            <person name="Moolhuijzen P."/>
            <person name="Goolsby J.A."/>
            <person name="Tidwell J."/>
            <person name="Bellgard S.E."/>
            <person name="Bellgard M.I."/>
        </authorList>
    </citation>
    <scope>NUCLEOTIDE SEQUENCE</scope>
    <source>
        <tissue evidence="1">Shoot tissue taken approximately 20 cm above the soil surface</tissue>
    </source>
</reference>
<proteinExistence type="predicted"/>
<dbReference type="EMBL" id="GBRH01181402">
    <property type="protein sequence ID" value="JAE16494.1"/>
    <property type="molecule type" value="Transcribed_RNA"/>
</dbReference>
<sequence length="35" mass="3999">MIKRNDEIDFIPKGSTQVSKGVYLLVLHFSCSKMI</sequence>
<accession>A0A0A9FZ34</accession>
<organism evidence="1">
    <name type="scientific">Arundo donax</name>
    <name type="common">Giant reed</name>
    <name type="synonym">Donax arundinaceus</name>
    <dbReference type="NCBI Taxonomy" id="35708"/>
    <lineage>
        <taxon>Eukaryota</taxon>
        <taxon>Viridiplantae</taxon>
        <taxon>Streptophyta</taxon>
        <taxon>Embryophyta</taxon>
        <taxon>Tracheophyta</taxon>
        <taxon>Spermatophyta</taxon>
        <taxon>Magnoliopsida</taxon>
        <taxon>Liliopsida</taxon>
        <taxon>Poales</taxon>
        <taxon>Poaceae</taxon>
        <taxon>PACMAD clade</taxon>
        <taxon>Arundinoideae</taxon>
        <taxon>Arundineae</taxon>
        <taxon>Arundo</taxon>
    </lineage>
</organism>
<reference evidence="1" key="1">
    <citation type="submission" date="2014-09" db="EMBL/GenBank/DDBJ databases">
        <authorList>
            <person name="Magalhaes I.L.F."/>
            <person name="Oliveira U."/>
            <person name="Santos F.R."/>
            <person name="Vidigal T.H.D.A."/>
            <person name="Brescovit A.D."/>
            <person name="Santos A.J."/>
        </authorList>
    </citation>
    <scope>NUCLEOTIDE SEQUENCE</scope>
    <source>
        <tissue evidence="1">Shoot tissue taken approximately 20 cm above the soil surface</tissue>
    </source>
</reference>